<sequence>YIFPIITMTPVWFIFQWCLFFVLNSMGVRARGWCDGGGRSMVESSLLVSQVHCPMGHRKGSNGSS</sequence>
<feature type="transmembrane region" description="Helical" evidence="1">
    <location>
        <begin position="6"/>
        <end position="23"/>
    </location>
</feature>
<organism evidence="2 3">
    <name type="scientific">Pleurodeles waltl</name>
    <name type="common">Iberian ribbed newt</name>
    <dbReference type="NCBI Taxonomy" id="8319"/>
    <lineage>
        <taxon>Eukaryota</taxon>
        <taxon>Metazoa</taxon>
        <taxon>Chordata</taxon>
        <taxon>Craniata</taxon>
        <taxon>Vertebrata</taxon>
        <taxon>Euteleostomi</taxon>
        <taxon>Amphibia</taxon>
        <taxon>Batrachia</taxon>
        <taxon>Caudata</taxon>
        <taxon>Salamandroidea</taxon>
        <taxon>Salamandridae</taxon>
        <taxon>Pleurodelinae</taxon>
        <taxon>Pleurodeles</taxon>
    </lineage>
</organism>
<reference evidence="2" key="1">
    <citation type="journal article" date="2022" name="bioRxiv">
        <title>Sequencing and chromosome-scale assembly of the giantPleurodeles waltlgenome.</title>
        <authorList>
            <person name="Brown T."/>
            <person name="Elewa A."/>
            <person name="Iarovenko S."/>
            <person name="Subramanian E."/>
            <person name="Araus A.J."/>
            <person name="Petzold A."/>
            <person name="Susuki M."/>
            <person name="Suzuki K.-i.T."/>
            <person name="Hayashi T."/>
            <person name="Toyoda A."/>
            <person name="Oliveira C."/>
            <person name="Osipova E."/>
            <person name="Leigh N.D."/>
            <person name="Simon A."/>
            <person name="Yun M.H."/>
        </authorList>
    </citation>
    <scope>NUCLEOTIDE SEQUENCE</scope>
    <source>
        <strain evidence="2">20211129_DDA</strain>
        <tissue evidence="2">Liver</tissue>
    </source>
</reference>
<gene>
    <name evidence="2" type="ORF">NDU88_002514</name>
</gene>
<keyword evidence="3" id="KW-1185">Reference proteome</keyword>
<name>A0AAV7UZ31_PLEWA</name>
<dbReference type="Proteomes" id="UP001066276">
    <property type="component" value="Chromosome 2_2"/>
</dbReference>
<feature type="non-terminal residue" evidence="2">
    <location>
        <position position="1"/>
    </location>
</feature>
<evidence type="ECO:0000313" key="2">
    <source>
        <dbReference type="EMBL" id="KAJ1193209.1"/>
    </source>
</evidence>
<dbReference type="AlphaFoldDB" id="A0AAV7UZ31"/>
<comment type="caution">
    <text evidence="2">The sequence shown here is derived from an EMBL/GenBank/DDBJ whole genome shotgun (WGS) entry which is preliminary data.</text>
</comment>
<keyword evidence="1" id="KW-0812">Transmembrane</keyword>
<keyword evidence="1" id="KW-1133">Transmembrane helix</keyword>
<protein>
    <submittedName>
        <fullName evidence="2">Uncharacterized protein</fullName>
    </submittedName>
</protein>
<accession>A0AAV7UZ31</accession>
<keyword evidence="1" id="KW-0472">Membrane</keyword>
<evidence type="ECO:0000256" key="1">
    <source>
        <dbReference type="SAM" id="Phobius"/>
    </source>
</evidence>
<proteinExistence type="predicted"/>
<evidence type="ECO:0000313" key="3">
    <source>
        <dbReference type="Proteomes" id="UP001066276"/>
    </source>
</evidence>
<dbReference type="EMBL" id="JANPWB010000004">
    <property type="protein sequence ID" value="KAJ1193209.1"/>
    <property type="molecule type" value="Genomic_DNA"/>
</dbReference>
<feature type="non-terminal residue" evidence="2">
    <location>
        <position position="65"/>
    </location>
</feature>